<proteinExistence type="predicted"/>
<organism evidence="3 4">
    <name type="scientific">Apodospora peruviana</name>
    <dbReference type="NCBI Taxonomy" id="516989"/>
    <lineage>
        <taxon>Eukaryota</taxon>
        <taxon>Fungi</taxon>
        <taxon>Dikarya</taxon>
        <taxon>Ascomycota</taxon>
        <taxon>Pezizomycotina</taxon>
        <taxon>Sordariomycetes</taxon>
        <taxon>Sordariomycetidae</taxon>
        <taxon>Sordariales</taxon>
        <taxon>Lasiosphaeriaceae</taxon>
        <taxon>Apodospora</taxon>
    </lineage>
</organism>
<feature type="transmembrane region" description="Helical" evidence="1">
    <location>
        <begin position="28"/>
        <end position="49"/>
    </location>
</feature>
<evidence type="ECO:0000313" key="4">
    <source>
        <dbReference type="Proteomes" id="UP001283341"/>
    </source>
</evidence>
<comment type="caution">
    <text evidence="3">The sequence shown here is derived from an EMBL/GenBank/DDBJ whole genome shotgun (WGS) entry which is preliminary data.</text>
</comment>
<keyword evidence="1" id="KW-0812">Transmembrane</keyword>
<dbReference type="Pfam" id="PF05686">
    <property type="entry name" value="Glyco_transf_90"/>
    <property type="match status" value="1"/>
</dbReference>
<keyword evidence="1" id="KW-1133">Transmembrane helix</keyword>
<dbReference type="PANTHER" id="PTHR12203:SF22">
    <property type="entry name" value="CAPSULE ASSOCIATED PROTEIN"/>
    <property type="match status" value="1"/>
</dbReference>
<dbReference type="PANTHER" id="PTHR12203">
    <property type="entry name" value="KDEL LYS-ASP-GLU-LEU CONTAINING - RELATED"/>
    <property type="match status" value="1"/>
</dbReference>
<accession>A0AAE0MAM0</accession>
<gene>
    <name evidence="3" type="ORF">B0H66DRAFT_599312</name>
</gene>
<evidence type="ECO:0000259" key="2">
    <source>
        <dbReference type="SMART" id="SM00672"/>
    </source>
</evidence>
<dbReference type="SMART" id="SM00672">
    <property type="entry name" value="CAP10"/>
    <property type="match status" value="1"/>
</dbReference>
<evidence type="ECO:0000256" key="1">
    <source>
        <dbReference type="SAM" id="Phobius"/>
    </source>
</evidence>
<dbReference type="InterPro" id="IPR006598">
    <property type="entry name" value="CAP10"/>
</dbReference>
<reference evidence="3" key="1">
    <citation type="journal article" date="2023" name="Mol. Phylogenet. Evol.">
        <title>Genome-scale phylogeny and comparative genomics of the fungal order Sordariales.</title>
        <authorList>
            <person name="Hensen N."/>
            <person name="Bonometti L."/>
            <person name="Westerberg I."/>
            <person name="Brannstrom I.O."/>
            <person name="Guillou S."/>
            <person name="Cros-Aarteil S."/>
            <person name="Calhoun S."/>
            <person name="Haridas S."/>
            <person name="Kuo A."/>
            <person name="Mondo S."/>
            <person name="Pangilinan J."/>
            <person name="Riley R."/>
            <person name="LaButti K."/>
            <person name="Andreopoulos B."/>
            <person name="Lipzen A."/>
            <person name="Chen C."/>
            <person name="Yan M."/>
            <person name="Daum C."/>
            <person name="Ng V."/>
            <person name="Clum A."/>
            <person name="Steindorff A."/>
            <person name="Ohm R.A."/>
            <person name="Martin F."/>
            <person name="Silar P."/>
            <person name="Natvig D.O."/>
            <person name="Lalanne C."/>
            <person name="Gautier V."/>
            <person name="Ament-Velasquez S.L."/>
            <person name="Kruys A."/>
            <person name="Hutchinson M.I."/>
            <person name="Powell A.J."/>
            <person name="Barry K."/>
            <person name="Miller A.N."/>
            <person name="Grigoriev I.V."/>
            <person name="Debuchy R."/>
            <person name="Gladieux P."/>
            <person name="Hiltunen Thoren M."/>
            <person name="Johannesson H."/>
        </authorList>
    </citation>
    <scope>NUCLEOTIDE SEQUENCE</scope>
    <source>
        <strain evidence="3">CBS 118394</strain>
    </source>
</reference>
<dbReference type="InterPro" id="IPR051091">
    <property type="entry name" value="O-Glucosyltr/Glycosyltrsf_90"/>
</dbReference>
<sequence length="628" mass="71817">MFLQNNIWRSCGARWPLAGRSSLTIARYCLVACILVLLGSSASFFLVHYPSDPRTLFQSHDSKDTRPNYFDILNGSIDHPIDSLIEGARNFHDGRLLKRSKDVASAASRYRERRGRHPPPGFDKWMEYALKNDAIVVEDFFDRVYKDIAPFWALDPTTIALQAASWSHIVRTRGGKTTSVGDTTGRVPWLQLWTKLVSSADPHLPDVDMPINYMDESRLLVPWDVIDKYVSKETASRAMPPTSNVIQQYTGLTHIEGREKPAEPEWFHKPTKYWDFARECCPPGSPSRDAPALDEPAMISEFPNELDPQYGWKGYVKNFTAASDPCLQPHLRTYHASFVEPVSMSTAKELIPLFGGSKLSMNNEILIPGAMYITEDAFYSGGDTHGPPWDKKKDGIVWRGVASGGRNKPDNWWHFQRHRLVEMLNGTTVSRMERNGARALSFELPPLSQYNFPRRRERKFGEWLSTVADAAFVDLLCQDKICDYVEPYFSTKESVPMKDQYENKFMPDADGNSFSARFRGLLLSTSLPLKSTVYVEWHDDRLVPWLHFAPLDNSFLDMYGVFDFFTRDQKGDAAAQMIAESGKEWAEKVLRHEDMVLYTWRLLLEFARVCDEQRDKLGFVEDLLSAQT</sequence>
<dbReference type="Proteomes" id="UP001283341">
    <property type="component" value="Unassembled WGS sequence"/>
</dbReference>
<name>A0AAE0MAM0_9PEZI</name>
<reference evidence="3" key="2">
    <citation type="submission" date="2023-06" db="EMBL/GenBank/DDBJ databases">
        <authorList>
            <consortium name="Lawrence Berkeley National Laboratory"/>
            <person name="Haridas S."/>
            <person name="Hensen N."/>
            <person name="Bonometti L."/>
            <person name="Westerberg I."/>
            <person name="Brannstrom I.O."/>
            <person name="Guillou S."/>
            <person name="Cros-Aarteil S."/>
            <person name="Calhoun S."/>
            <person name="Kuo A."/>
            <person name="Mondo S."/>
            <person name="Pangilinan J."/>
            <person name="Riley R."/>
            <person name="Labutti K."/>
            <person name="Andreopoulos B."/>
            <person name="Lipzen A."/>
            <person name="Chen C."/>
            <person name="Yanf M."/>
            <person name="Daum C."/>
            <person name="Ng V."/>
            <person name="Clum A."/>
            <person name="Steindorff A."/>
            <person name="Ohm R."/>
            <person name="Martin F."/>
            <person name="Silar P."/>
            <person name="Natvig D."/>
            <person name="Lalanne C."/>
            <person name="Gautier V."/>
            <person name="Ament-Velasquez S.L."/>
            <person name="Kruys A."/>
            <person name="Hutchinson M.I."/>
            <person name="Powell A.J."/>
            <person name="Barry K."/>
            <person name="Miller A.N."/>
            <person name="Grigoriev I.V."/>
            <person name="Debuchy R."/>
            <person name="Gladieux P."/>
            <person name="Thoren M.H."/>
            <person name="Johannesson H."/>
        </authorList>
    </citation>
    <scope>NUCLEOTIDE SEQUENCE</scope>
    <source>
        <strain evidence="3">CBS 118394</strain>
    </source>
</reference>
<dbReference type="EMBL" id="JAUEDM010000002">
    <property type="protein sequence ID" value="KAK3325130.1"/>
    <property type="molecule type" value="Genomic_DNA"/>
</dbReference>
<dbReference type="AlphaFoldDB" id="A0AAE0MAM0"/>
<keyword evidence="1" id="KW-0472">Membrane</keyword>
<protein>
    <submittedName>
        <fullName evidence="3">Capsule associated protein</fullName>
    </submittedName>
</protein>
<evidence type="ECO:0000313" key="3">
    <source>
        <dbReference type="EMBL" id="KAK3325130.1"/>
    </source>
</evidence>
<feature type="domain" description="Glycosyl transferase CAP10" evidence="2">
    <location>
        <begin position="341"/>
        <end position="613"/>
    </location>
</feature>
<keyword evidence="4" id="KW-1185">Reference proteome</keyword>